<name>A0A1G7UDK4_9EURY</name>
<dbReference type="InterPro" id="IPR036390">
    <property type="entry name" value="WH_DNA-bd_sf"/>
</dbReference>
<gene>
    <name evidence="1" type="ORF">SAMN05216218_1511</name>
</gene>
<evidence type="ECO:0000313" key="2">
    <source>
        <dbReference type="Proteomes" id="UP000199076"/>
    </source>
</evidence>
<dbReference type="AlphaFoldDB" id="A0A1G7UDK4"/>
<evidence type="ECO:0008006" key="3">
    <source>
        <dbReference type="Google" id="ProtNLM"/>
    </source>
</evidence>
<dbReference type="Proteomes" id="UP000199076">
    <property type="component" value="Unassembled WGS sequence"/>
</dbReference>
<keyword evidence="2" id="KW-1185">Reference proteome</keyword>
<accession>A0A1G7UDK4</accession>
<dbReference type="InterPro" id="IPR036388">
    <property type="entry name" value="WH-like_DNA-bd_sf"/>
</dbReference>
<organism evidence="1 2">
    <name type="scientific">Halorientalis regularis</name>
    <dbReference type="NCBI Taxonomy" id="660518"/>
    <lineage>
        <taxon>Archaea</taxon>
        <taxon>Methanobacteriati</taxon>
        <taxon>Methanobacteriota</taxon>
        <taxon>Stenosarchaea group</taxon>
        <taxon>Halobacteria</taxon>
        <taxon>Halobacteriales</taxon>
        <taxon>Haloarculaceae</taxon>
        <taxon>Halorientalis</taxon>
    </lineage>
</organism>
<dbReference type="RefSeq" id="WP_092695834.1">
    <property type="nucleotide sequence ID" value="NZ_FNBK01000051.1"/>
</dbReference>
<proteinExistence type="predicted"/>
<dbReference type="SUPFAM" id="SSF46785">
    <property type="entry name" value="Winged helix' DNA-binding domain"/>
    <property type="match status" value="1"/>
</dbReference>
<evidence type="ECO:0000313" key="1">
    <source>
        <dbReference type="EMBL" id="SDG45554.1"/>
    </source>
</evidence>
<sequence length="91" mass="9699">MSGTHVPSGIQNAPATARLVYTALDDAHSLTIAEIEERTGSCTRSVKEALGRLRNSGFVKREPHPTDQRRALYATVDASGASQSAEEVTTS</sequence>
<dbReference type="STRING" id="660518.SAMN05216218_1511"/>
<reference evidence="2" key="1">
    <citation type="submission" date="2016-10" db="EMBL/GenBank/DDBJ databases">
        <authorList>
            <person name="Varghese N."/>
            <person name="Submissions S."/>
        </authorList>
    </citation>
    <scope>NUCLEOTIDE SEQUENCE [LARGE SCALE GENOMIC DNA]</scope>
    <source>
        <strain evidence="2">IBRC-M 10760</strain>
    </source>
</reference>
<dbReference type="EMBL" id="FNBK01000051">
    <property type="protein sequence ID" value="SDG45554.1"/>
    <property type="molecule type" value="Genomic_DNA"/>
</dbReference>
<dbReference type="Gene3D" id="1.10.10.10">
    <property type="entry name" value="Winged helix-like DNA-binding domain superfamily/Winged helix DNA-binding domain"/>
    <property type="match status" value="1"/>
</dbReference>
<protein>
    <recommendedName>
        <fullName evidence="3">MarR family protein</fullName>
    </recommendedName>
</protein>